<dbReference type="AlphaFoldDB" id="A0A3B0ZBF1"/>
<accession>A0A3B0ZBF1</accession>
<evidence type="ECO:0000313" key="1">
    <source>
        <dbReference type="EMBL" id="VAW85553.1"/>
    </source>
</evidence>
<reference evidence="1" key="1">
    <citation type="submission" date="2018-06" db="EMBL/GenBank/DDBJ databases">
        <authorList>
            <person name="Zhirakovskaya E."/>
        </authorList>
    </citation>
    <scope>NUCLEOTIDE SEQUENCE</scope>
</reference>
<name>A0A3B0ZBF1_9ZZZZ</name>
<protein>
    <submittedName>
        <fullName evidence="1">Uncharacterized protein</fullName>
    </submittedName>
</protein>
<dbReference type="EMBL" id="UOFQ01000024">
    <property type="protein sequence ID" value="VAW85553.1"/>
    <property type="molecule type" value="Genomic_DNA"/>
</dbReference>
<organism evidence="1">
    <name type="scientific">hydrothermal vent metagenome</name>
    <dbReference type="NCBI Taxonomy" id="652676"/>
    <lineage>
        <taxon>unclassified sequences</taxon>
        <taxon>metagenomes</taxon>
        <taxon>ecological metagenomes</taxon>
    </lineage>
</organism>
<gene>
    <name evidence="1" type="ORF">MNBD_GAMMA17-630</name>
</gene>
<proteinExistence type="predicted"/>
<sequence>MKIEKIAIIAYGDGGELGRFEVFARTLSKELNKKYTKVLVQYVNRDAKFFNLIESVNSAKEEIAELHIFSHSIGASLFLGYKDHAIATSRNTLVMNKSKAGKNVTYHEVVRAEVGAIQTDDFKVGVFLNKQSDYQKKFSVDAFIKLWGCNSGVKGWIYSDGGVVDPKDTSAPYYWRAFNEFNTPKPSIAQAVAKFFNRKVYGANSGASIEVYHNKKWRSSQQYKNQVGHWPSGILPHRLVPDKGAYNEFLP</sequence>